<evidence type="ECO:0000256" key="4">
    <source>
        <dbReference type="SAM" id="MobiDB-lite"/>
    </source>
</evidence>
<dbReference type="GO" id="GO:0016787">
    <property type="term" value="F:hydrolase activity"/>
    <property type="evidence" value="ECO:0007669"/>
    <property type="project" value="TreeGrafter"/>
</dbReference>
<dbReference type="Pfam" id="PF20067">
    <property type="entry name" value="SSL_N"/>
    <property type="match status" value="1"/>
</dbReference>
<accession>A0A6G9YH71</accession>
<proteinExistence type="inferred from homology"/>
<organism evidence="6 7">
    <name type="scientific">Nocardia arthritidis</name>
    <dbReference type="NCBI Taxonomy" id="228602"/>
    <lineage>
        <taxon>Bacteria</taxon>
        <taxon>Bacillati</taxon>
        <taxon>Actinomycetota</taxon>
        <taxon>Actinomycetes</taxon>
        <taxon>Mycobacteriales</taxon>
        <taxon>Nocardiaceae</taxon>
        <taxon>Nocardia</taxon>
    </lineage>
</organism>
<dbReference type="PANTHER" id="PTHR10426">
    <property type="entry name" value="STRICTOSIDINE SYNTHASE-RELATED"/>
    <property type="match status" value="1"/>
</dbReference>
<protein>
    <recommendedName>
        <fullName evidence="5">Strictosidine synthase conserved region domain-containing protein</fullName>
    </recommendedName>
</protein>
<dbReference type="GO" id="GO:0012505">
    <property type="term" value="C:endomembrane system"/>
    <property type="evidence" value="ECO:0007669"/>
    <property type="project" value="TreeGrafter"/>
</dbReference>
<feature type="domain" description="Strictosidine synthase conserved region" evidence="5">
    <location>
        <begin position="131"/>
        <end position="193"/>
    </location>
</feature>
<gene>
    <name evidence="6" type="ORF">F5544_22255</name>
</gene>
<name>A0A6G9YH71_9NOCA</name>
<dbReference type="AlphaFoldDB" id="A0A6G9YH71"/>
<feature type="region of interest" description="Disordered" evidence="4">
    <location>
        <begin position="210"/>
        <end position="239"/>
    </location>
</feature>
<keyword evidence="3" id="KW-0325">Glycoprotein</keyword>
<comment type="similarity">
    <text evidence="1">Belongs to the strictosidine synthase family.</text>
</comment>
<dbReference type="KEGG" id="nah:F5544_22255"/>
<dbReference type="Pfam" id="PF03088">
    <property type="entry name" value="Str_synth"/>
    <property type="match status" value="1"/>
</dbReference>
<reference evidence="6 7" key="1">
    <citation type="journal article" date="2019" name="ACS Chem. Biol.">
        <title>Identification and Mobilization of a Cryptic Antibiotic Biosynthesis Gene Locus from a Human-Pathogenic Nocardia Isolate.</title>
        <authorList>
            <person name="Herisse M."/>
            <person name="Ishida K."/>
            <person name="Porter J.L."/>
            <person name="Howden B."/>
            <person name="Hertweck C."/>
            <person name="Stinear T.P."/>
            <person name="Pidot S.J."/>
        </authorList>
    </citation>
    <scope>NUCLEOTIDE SEQUENCE [LARGE SCALE GENOMIC DNA]</scope>
    <source>
        <strain evidence="6 7">AUSMDU00012717</strain>
    </source>
</reference>
<evidence type="ECO:0000256" key="3">
    <source>
        <dbReference type="ARBA" id="ARBA00023180"/>
    </source>
</evidence>
<sequence>MGTSPVMRPQRWTPPPAPDRARRTRSAPPLPEPRRIELPGTGPEDVVLTADGQVIAGLADGSVLRIDPSDGTVTTIADTGGRPLGLHADPDGSVLICDAARGLLELHPDGSIEVLVDEIDGAPLPFVSNVVRDTDGTIYFSASTTRYSLAEYMGDLLEHSETGRLFRRDPSGKVQTLLDGLKFANGVVLSPTGPVWWSPKPRAIGCPAIGSPDRRRAPGISSSRTFPDSPTISVSAATG</sequence>
<dbReference type="InterPro" id="IPR018119">
    <property type="entry name" value="Strictosidine_synth_cons-reg"/>
</dbReference>
<dbReference type="SUPFAM" id="SSF63829">
    <property type="entry name" value="Calcium-dependent phosphotriesterase"/>
    <property type="match status" value="1"/>
</dbReference>
<evidence type="ECO:0000256" key="1">
    <source>
        <dbReference type="ARBA" id="ARBA00009191"/>
    </source>
</evidence>
<dbReference type="EMBL" id="CP046172">
    <property type="protein sequence ID" value="QIS12313.1"/>
    <property type="molecule type" value="Genomic_DNA"/>
</dbReference>
<evidence type="ECO:0000313" key="6">
    <source>
        <dbReference type="EMBL" id="QIS12313.1"/>
    </source>
</evidence>
<dbReference type="Gene3D" id="2.120.10.30">
    <property type="entry name" value="TolB, C-terminal domain"/>
    <property type="match status" value="1"/>
</dbReference>
<dbReference type="InterPro" id="IPR011042">
    <property type="entry name" value="6-blade_b-propeller_TolB-like"/>
</dbReference>
<dbReference type="PANTHER" id="PTHR10426:SF88">
    <property type="entry name" value="ADIPOCYTE PLASMA MEMBRANE-ASSOCIATED PROTEIN HEMOMUCIN-RELATED"/>
    <property type="match status" value="1"/>
</dbReference>
<keyword evidence="2" id="KW-0597">Phosphoprotein</keyword>
<evidence type="ECO:0000313" key="7">
    <source>
        <dbReference type="Proteomes" id="UP000503540"/>
    </source>
</evidence>
<keyword evidence="7" id="KW-1185">Reference proteome</keyword>
<dbReference type="Proteomes" id="UP000503540">
    <property type="component" value="Chromosome"/>
</dbReference>
<evidence type="ECO:0000256" key="2">
    <source>
        <dbReference type="ARBA" id="ARBA00022553"/>
    </source>
</evidence>
<feature type="region of interest" description="Disordered" evidence="4">
    <location>
        <begin position="1"/>
        <end position="43"/>
    </location>
</feature>
<feature type="compositionally biased region" description="Polar residues" evidence="4">
    <location>
        <begin position="220"/>
        <end position="239"/>
    </location>
</feature>
<evidence type="ECO:0000259" key="5">
    <source>
        <dbReference type="Pfam" id="PF03088"/>
    </source>
</evidence>